<comment type="catalytic activity">
    <reaction evidence="1">
        <text>ATP + protein L-histidine = ADP + protein N-phospho-L-histidine.</text>
        <dbReference type="EC" id="2.7.13.3"/>
    </reaction>
</comment>
<dbReference type="SMART" id="SM00091">
    <property type="entry name" value="PAS"/>
    <property type="match status" value="1"/>
</dbReference>
<dbReference type="SMART" id="SM00448">
    <property type="entry name" value="REC"/>
    <property type="match status" value="1"/>
</dbReference>
<evidence type="ECO:0000256" key="7">
    <source>
        <dbReference type="ARBA" id="ARBA00022840"/>
    </source>
</evidence>
<dbReference type="InterPro" id="IPR007890">
    <property type="entry name" value="CHASE2"/>
</dbReference>
<evidence type="ECO:0000256" key="8">
    <source>
        <dbReference type="ARBA" id="ARBA00023012"/>
    </source>
</evidence>
<keyword evidence="10" id="KW-0472">Membrane</keyword>
<proteinExistence type="predicted"/>
<dbReference type="Pfam" id="PF02518">
    <property type="entry name" value="HATPase_c"/>
    <property type="match status" value="1"/>
</dbReference>
<dbReference type="InterPro" id="IPR003594">
    <property type="entry name" value="HATPase_dom"/>
</dbReference>
<dbReference type="PROSITE" id="PS50110">
    <property type="entry name" value="RESPONSE_REGULATORY"/>
    <property type="match status" value="1"/>
</dbReference>
<feature type="transmembrane region" description="Helical" evidence="10">
    <location>
        <begin position="425"/>
        <end position="445"/>
    </location>
</feature>
<feature type="domain" description="PAS" evidence="13">
    <location>
        <begin position="468"/>
        <end position="504"/>
    </location>
</feature>
<evidence type="ECO:0000256" key="4">
    <source>
        <dbReference type="ARBA" id="ARBA00022679"/>
    </source>
</evidence>
<dbReference type="Pfam" id="PF00512">
    <property type="entry name" value="HisKA"/>
    <property type="match status" value="1"/>
</dbReference>
<reference evidence="14" key="1">
    <citation type="journal article" date="2011" name="Environ. Microbiol.">
        <title>Genomic insights into the metabolic potential of the polycyclic aromatic hydrocarbon degrading sulfate-reducing Deltaproteobacterium N47.</title>
        <authorList>
            <person name="Bergmann F."/>
            <person name="Selesi D."/>
            <person name="Weinmaier T."/>
            <person name="Tischler P."/>
            <person name="Rattei T."/>
            <person name="Meckenstock R.U."/>
        </authorList>
    </citation>
    <scope>NUCLEOTIDE SEQUENCE</scope>
</reference>
<name>E1Y977_9BACT</name>
<dbReference type="SUPFAM" id="SSF47384">
    <property type="entry name" value="Homodimeric domain of signal transducing histidine kinase"/>
    <property type="match status" value="1"/>
</dbReference>
<keyword evidence="4" id="KW-0808">Transferase</keyword>
<keyword evidence="10" id="KW-1133">Transmembrane helix</keyword>
<dbReference type="GO" id="GO:0005524">
    <property type="term" value="F:ATP binding"/>
    <property type="evidence" value="ECO:0007669"/>
    <property type="project" value="UniProtKB-KW"/>
</dbReference>
<keyword evidence="10" id="KW-0812">Transmembrane</keyword>
<gene>
    <name evidence="14" type="ORF">N47_A11500</name>
</gene>
<dbReference type="InterPro" id="IPR000014">
    <property type="entry name" value="PAS"/>
</dbReference>
<dbReference type="CDD" id="cd00130">
    <property type="entry name" value="PAS"/>
    <property type="match status" value="1"/>
</dbReference>
<dbReference type="Gene3D" id="3.30.565.10">
    <property type="entry name" value="Histidine kinase-like ATPase, C-terminal domain"/>
    <property type="match status" value="1"/>
</dbReference>
<evidence type="ECO:0000259" key="11">
    <source>
        <dbReference type="PROSITE" id="PS50109"/>
    </source>
</evidence>
<evidence type="ECO:0000256" key="6">
    <source>
        <dbReference type="ARBA" id="ARBA00022777"/>
    </source>
</evidence>
<organism evidence="14">
    <name type="scientific">uncultured Desulfobacterium sp</name>
    <dbReference type="NCBI Taxonomy" id="201089"/>
    <lineage>
        <taxon>Bacteria</taxon>
        <taxon>Pseudomonadati</taxon>
        <taxon>Thermodesulfobacteriota</taxon>
        <taxon>Desulfobacteria</taxon>
        <taxon>Desulfobacterales</taxon>
        <taxon>Desulfobacteriaceae</taxon>
        <taxon>Desulfobacterium</taxon>
        <taxon>environmental samples</taxon>
    </lineage>
</organism>
<dbReference type="SUPFAM" id="SSF55874">
    <property type="entry name" value="ATPase domain of HSP90 chaperone/DNA topoisomerase II/histidine kinase"/>
    <property type="match status" value="1"/>
</dbReference>
<dbReference type="Gene3D" id="3.30.450.20">
    <property type="entry name" value="PAS domain"/>
    <property type="match status" value="1"/>
</dbReference>
<dbReference type="InterPro" id="IPR035965">
    <property type="entry name" value="PAS-like_dom_sf"/>
</dbReference>
<dbReference type="Gene3D" id="1.10.287.130">
    <property type="match status" value="1"/>
</dbReference>
<evidence type="ECO:0000259" key="13">
    <source>
        <dbReference type="PROSITE" id="PS50112"/>
    </source>
</evidence>
<dbReference type="SUPFAM" id="SSF55785">
    <property type="entry name" value="PYP-like sensor domain (PAS domain)"/>
    <property type="match status" value="1"/>
</dbReference>
<dbReference type="PROSITE" id="PS50112">
    <property type="entry name" value="PAS"/>
    <property type="match status" value="1"/>
</dbReference>
<dbReference type="NCBIfam" id="TIGR00229">
    <property type="entry name" value="sensory_box"/>
    <property type="match status" value="1"/>
</dbReference>
<dbReference type="AlphaFoldDB" id="E1Y977"/>
<evidence type="ECO:0000256" key="1">
    <source>
        <dbReference type="ARBA" id="ARBA00000085"/>
    </source>
</evidence>
<feature type="domain" description="Histidine kinase" evidence="11">
    <location>
        <begin position="616"/>
        <end position="843"/>
    </location>
</feature>
<dbReference type="SMART" id="SM01080">
    <property type="entry name" value="CHASE2"/>
    <property type="match status" value="1"/>
</dbReference>
<dbReference type="InterPro" id="IPR005467">
    <property type="entry name" value="His_kinase_dom"/>
</dbReference>
<feature type="transmembrane region" description="Helical" evidence="10">
    <location>
        <begin position="373"/>
        <end position="393"/>
    </location>
</feature>
<protein>
    <recommendedName>
        <fullName evidence="2">histidine kinase</fullName>
        <ecNumber evidence="2">2.7.13.3</ecNumber>
    </recommendedName>
</protein>
<dbReference type="EC" id="2.7.13.3" evidence="2"/>
<feature type="transmembrane region" description="Helical" evidence="10">
    <location>
        <begin position="21"/>
        <end position="38"/>
    </location>
</feature>
<dbReference type="SUPFAM" id="SSF52172">
    <property type="entry name" value="CheY-like"/>
    <property type="match status" value="1"/>
</dbReference>
<dbReference type="InterPro" id="IPR036097">
    <property type="entry name" value="HisK_dim/P_sf"/>
</dbReference>
<evidence type="ECO:0000313" key="14">
    <source>
        <dbReference type="EMBL" id="CBX27121.1"/>
    </source>
</evidence>
<dbReference type="InterPro" id="IPR036890">
    <property type="entry name" value="HATPase_C_sf"/>
</dbReference>
<feature type="transmembrane region" description="Helical" evidence="10">
    <location>
        <begin position="400"/>
        <end position="419"/>
    </location>
</feature>
<dbReference type="InterPro" id="IPR001789">
    <property type="entry name" value="Sig_transdc_resp-reg_receiver"/>
</dbReference>
<dbReference type="SMART" id="SM00388">
    <property type="entry name" value="HisKA"/>
    <property type="match status" value="1"/>
</dbReference>
<dbReference type="Gene3D" id="3.40.50.2300">
    <property type="match status" value="1"/>
</dbReference>
<sequence length="981" mass="108370">MAYNIKGYDSNNRSIGLSRTILITGLVLSLFFIAAYLIQPRFIRFINNRSTDTIMAFSKKASASDALLIVDIDEKSLKKYGQWPWPRYRLSQLLQKIAETGALSIALDMILAEPDGTSPINWQSSTGSELGYQINTSKIPAGIFNYDRILADTLSKGPYVLGYEFLFKNSANTTGTECGLHPLKIVRMNSPDGKEGEKPLTGFFNANGVACNLGLFSNAVKYSGFLNATPDSDGILRRVPLLIRFENRLFPSLALASLMQWKNSDRINIIQNKGGFLNIIVGGISIPVDRQANMIVIFSGTGSLPRVSAGDILSGTVLPEKFKDKIVLVGSSASGLDQTYQTHGSPVYSHMDLHAQILENIIARQSVVRPREFLLWEAFLGLILAVLICLTIVRMGILTSAAAACAAIAGVWIGTGLIFREYGCLFSPLLPAVLVILNYAILTIIKEWKKQQFARKMTENALYLLKSSEKELNSIIKAVPDIIFRLDSEGKITFLSPSISRYVNSPEKLIGQPIFNLVAPNDLNKGKYRLNEKRTGKRATYGLEIRLLLPHKEGMNNEVIGYFSVSAEGIYQNATPCAAEFIGTQGIIRDITEQKKLEERLLHAKKMETIGNLAAGVAHDLNNILAGLVTYPDLLLLELPEDSPMRHKIAIIQKSGQRAAAIVQDLLTLARRGVKVSELISINDVIFEYITSPEYSAAKQFHPDVILETDLAPDLMNIKGSRIHLSKAIMNMLNNAAEAMPAGGYLRLSSYNRYLDTSLDLYEKIPAGEYVCVSVADEGVGIAGEDLEKIFEPFYSKKTMRRSGSGLGMTVIWATIKDYDGYIDVQSTEGVGTKIVMYLPATRESRETDSRRIGLEEYLGTDRVLIVDDMPEQLHIASNMLAKLGYNVNTVKSGEEAVEYMKTNKADLIVLDMIMPGGMDGMETYKRIIEIHPGQKAIITSGFSESDRVRALQELGAGSYIQKPYTLEKIGVAVRKELDSR</sequence>
<dbReference type="CDD" id="cd00082">
    <property type="entry name" value="HisKA"/>
    <property type="match status" value="1"/>
</dbReference>
<dbReference type="PANTHER" id="PTHR43065:SF46">
    <property type="entry name" value="C4-DICARBOXYLATE TRANSPORT SENSOR PROTEIN DCTB"/>
    <property type="match status" value="1"/>
</dbReference>
<dbReference type="InterPro" id="IPR004358">
    <property type="entry name" value="Sig_transdc_His_kin-like_C"/>
</dbReference>
<dbReference type="SMART" id="SM00387">
    <property type="entry name" value="HATPase_c"/>
    <property type="match status" value="1"/>
</dbReference>
<dbReference type="InterPro" id="IPR003661">
    <property type="entry name" value="HisK_dim/P_dom"/>
</dbReference>
<feature type="modified residue" description="4-aspartylphosphate" evidence="9">
    <location>
        <position position="912"/>
    </location>
</feature>
<evidence type="ECO:0000256" key="5">
    <source>
        <dbReference type="ARBA" id="ARBA00022741"/>
    </source>
</evidence>
<keyword evidence="6" id="KW-0418">Kinase</keyword>
<dbReference type="CDD" id="cd00156">
    <property type="entry name" value="REC"/>
    <property type="match status" value="1"/>
</dbReference>
<accession>E1Y977</accession>
<dbReference type="PROSITE" id="PS50109">
    <property type="entry name" value="HIS_KIN"/>
    <property type="match status" value="1"/>
</dbReference>
<evidence type="ECO:0000256" key="3">
    <source>
        <dbReference type="ARBA" id="ARBA00022553"/>
    </source>
</evidence>
<keyword evidence="5" id="KW-0547">Nucleotide-binding</keyword>
<evidence type="ECO:0000256" key="10">
    <source>
        <dbReference type="SAM" id="Phobius"/>
    </source>
</evidence>
<keyword evidence="7" id="KW-0067">ATP-binding</keyword>
<keyword evidence="3 9" id="KW-0597">Phosphoprotein</keyword>
<dbReference type="Pfam" id="PF00072">
    <property type="entry name" value="Response_reg"/>
    <property type="match status" value="1"/>
</dbReference>
<feature type="domain" description="Response regulatory" evidence="12">
    <location>
        <begin position="863"/>
        <end position="978"/>
    </location>
</feature>
<keyword evidence="8" id="KW-0902">Two-component regulatory system</keyword>
<dbReference type="GO" id="GO:0000155">
    <property type="term" value="F:phosphorelay sensor kinase activity"/>
    <property type="evidence" value="ECO:0007669"/>
    <property type="project" value="InterPro"/>
</dbReference>
<dbReference type="PANTHER" id="PTHR43065">
    <property type="entry name" value="SENSOR HISTIDINE KINASE"/>
    <property type="match status" value="1"/>
</dbReference>
<dbReference type="Pfam" id="PF05226">
    <property type="entry name" value="CHASE2"/>
    <property type="match status" value="1"/>
</dbReference>
<dbReference type="InterPro" id="IPR011006">
    <property type="entry name" value="CheY-like_superfamily"/>
</dbReference>
<dbReference type="PRINTS" id="PR00344">
    <property type="entry name" value="BCTRLSENSOR"/>
</dbReference>
<evidence type="ECO:0000259" key="12">
    <source>
        <dbReference type="PROSITE" id="PS50110"/>
    </source>
</evidence>
<evidence type="ECO:0000256" key="2">
    <source>
        <dbReference type="ARBA" id="ARBA00012438"/>
    </source>
</evidence>
<dbReference type="EMBL" id="FR695864">
    <property type="protein sequence ID" value="CBX27121.1"/>
    <property type="molecule type" value="Genomic_DNA"/>
</dbReference>
<evidence type="ECO:0000256" key="9">
    <source>
        <dbReference type="PROSITE-ProRule" id="PRU00169"/>
    </source>
</evidence>